<dbReference type="RefSeq" id="WP_380736167.1">
    <property type="nucleotide sequence ID" value="NZ_JBHSCX010000017.1"/>
</dbReference>
<proteinExistence type="predicted"/>
<dbReference type="Proteomes" id="UP001595840">
    <property type="component" value="Unassembled WGS sequence"/>
</dbReference>
<reference evidence="3" key="1">
    <citation type="journal article" date="2019" name="Int. J. Syst. Evol. Microbiol.">
        <title>The Global Catalogue of Microorganisms (GCM) 10K type strain sequencing project: providing services to taxonomists for standard genome sequencing and annotation.</title>
        <authorList>
            <consortium name="The Broad Institute Genomics Platform"/>
            <consortium name="The Broad Institute Genome Sequencing Center for Infectious Disease"/>
            <person name="Wu L."/>
            <person name="Ma J."/>
        </authorList>
    </citation>
    <scope>NUCLEOTIDE SEQUENCE [LARGE SCALE GENOMIC DNA]</scope>
    <source>
        <strain evidence="3">CECT 8570</strain>
    </source>
</reference>
<protein>
    <submittedName>
        <fullName evidence="2">Uncharacterized protein</fullName>
    </submittedName>
</protein>
<feature type="region of interest" description="Disordered" evidence="1">
    <location>
        <begin position="93"/>
        <end position="147"/>
    </location>
</feature>
<evidence type="ECO:0000313" key="3">
    <source>
        <dbReference type="Proteomes" id="UP001595840"/>
    </source>
</evidence>
<organism evidence="2 3">
    <name type="scientific">Simiduia curdlanivorans</name>
    <dbReference type="NCBI Taxonomy" id="1492769"/>
    <lineage>
        <taxon>Bacteria</taxon>
        <taxon>Pseudomonadati</taxon>
        <taxon>Pseudomonadota</taxon>
        <taxon>Gammaproteobacteria</taxon>
        <taxon>Cellvibrionales</taxon>
        <taxon>Cellvibrionaceae</taxon>
        <taxon>Simiduia</taxon>
    </lineage>
</organism>
<evidence type="ECO:0000313" key="2">
    <source>
        <dbReference type="EMBL" id="MFC4363186.1"/>
    </source>
</evidence>
<gene>
    <name evidence="2" type="ORF">ACFOX3_12790</name>
</gene>
<comment type="caution">
    <text evidence="2">The sequence shown here is derived from an EMBL/GenBank/DDBJ whole genome shotgun (WGS) entry which is preliminary data.</text>
</comment>
<name>A0ABV8V5K3_9GAMM</name>
<keyword evidence="3" id="KW-1185">Reference proteome</keyword>
<feature type="non-terminal residue" evidence="2">
    <location>
        <position position="190"/>
    </location>
</feature>
<evidence type="ECO:0000256" key="1">
    <source>
        <dbReference type="SAM" id="MobiDB-lite"/>
    </source>
</evidence>
<dbReference type="EMBL" id="JBHSCX010000017">
    <property type="protein sequence ID" value="MFC4363186.1"/>
    <property type="molecule type" value="Genomic_DNA"/>
</dbReference>
<sequence>MSLSADNLLINSDTVISASDTTYDGHIVTINGATVTIEGFHTFAELHLINSAVLTHAPAVEGQHVGIDVTANTIVIDKNSKIDVTGKGYLPNSSISTSGSGSHGGAAGAAEGRTTNPLYGSLHEPQAFGIGGRNGSSPDGDEKNRRGGGAIKIIADTLTVDGTIAADGLDRSSGIDGAGAGGSIWLNVGL</sequence>
<accession>A0ABV8V5K3</accession>